<name>A0A3E2NXY6_9SPHI</name>
<dbReference type="InterPro" id="IPR001296">
    <property type="entry name" value="Glyco_trans_1"/>
</dbReference>
<dbReference type="PANTHER" id="PTHR46401:SF2">
    <property type="entry name" value="GLYCOSYLTRANSFERASE WBBK-RELATED"/>
    <property type="match status" value="1"/>
</dbReference>
<dbReference type="RefSeq" id="WP_117382678.1">
    <property type="nucleotide sequence ID" value="NZ_QWDE01000001.1"/>
</dbReference>
<evidence type="ECO:0000313" key="4">
    <source>
        <dbReference type="Proteomes" id="UP000260823"/>
    </source>
</evidence>
<proteinExistence type="predicted"/>
<dbReference type="Pfam" id="PF00534">
    <property type="entry name" value="Glycos_transf_1"/>
    <property type="match status" value="1"/>
</dbReference>
<evidence type="ECO:0000256" key="1">
    <source>
        <dbReference type="ARBA" id="ARBA00022679"/>
    </source>
</evidence>
<dbReference type="EMBL" id="QWDE01000001">
    <property type="protein sequence ID" value="RFZ85781.1"/>
    <property type="molecule type" value="Genomic_DNA"/>
</dbReference>
<evidence type="ECO:0000259" key="2">
    <source>
        <dbReference type="Pfam" id="PF00534"/>
    </source>
</evidence>
<dbReference type="GO" id="GO:0016757">
    <property type="term" value="F:glycosyltransferase activity"/>
    <property type="evidence" value="ECO:0007669"/>
    <property type="project" value="InterPro"/>
</dbReference>
<comment type="caution">
    <text evidence="3">The sequence shown here is derived from an EMBL/GenBank/DDBJ whole genome shotgun (WGS) entry which is preliminary data.</text>
</comment>
<dbReference type="GO" id="GO:0009103">
    <property type="term" value="P:lipopolysaccharide biosynthetic process"/>
    <property type="evidence" value="ECO:0007669"/>
    <property type="project" value="TreeGrafter"/>
</dbReference>
<keyword evidence="1 3" id="KW-0808">Transferase</keyword>
<dbReference type="AlphaFoldDB" id="A0A3E2NXY6"/>
<dbReference type="Proteomes" id="UP000260823">
    <property type="component" value="Unassembled WGS sequence"/>
</dbReference>
<protein>
    <submittedName>
        <fullName evidence="3">Glycosyltransferase</fullName>
    </submittedName>
</protein>
<sequence length="417" mass="47041">MKLLHIIGSMDPAQGGPCQGIRNTNPGLMEHGISREVVSLDGPESSFLGMDDFPIHALGPAVGPWQYSDKLRPWLLNNMGRFDNIIINGLWLYSSYAGWSVWRTLQKQNKKAEGQHHLPKLYVMPHGMLDPYFQNAPDRKLKALRNWFYWKLVESRVVNDADGLLFTCQMELELARQTFSPYRPKQEINVGYGIVEPPQYNPNMKFAFLNTCKKLKEQPFILFLSRIHRKKGVDLLVNAYLRLLEAANDTGKSLPALVIAGPGLNTAYGKGILKAVNNSDLLKEHVYFPGMLKGDAKWGALYTCEAFVLPSHQENFGIAVVEALACAKPVLITNEINIWKEIEEGAGGIVVNDDQEDINSQFKIWIETTENDKENMRLNAREVYKKCFTVERSVKELVKILGNNELGIAAVHSKEKA</sequence>
<dbReference type="SUPFAM" id="SSF53756">
    <property type="entry name" value="UDP-Glycosyltransferase/glycogen phosphorylase"/>
    <property type="match status" value="1"/>
</dbReference>
<evidence type="ECO:0000313" key="3">
    <source>
        <dbReference type="EMBL" id="RFZ85781.1"/>
    </source>
</evidence>
<dbReference type="OrthoDB" id="9790710at2"/>
<gene>
    <name evidence="3" type="ORF">DYU05_09350</name>
</gene>
<feature type="domain" description="Glycosyl transferase family 1" evidence="2">
    <location>
        <begin position="215"/>
        <end position="382"/>
    </location>
</feature>
<accession>A0A3E2NXY6</accession>
<reference evidence="3 4" key="1">
    <citation type="submission" date="2018-08" db="EMBL/GenBank/DDBJ databases">
        <title>Mucilaginibacter terrae sp. nov., isolated from manganese diggings.</title>
        <authorList>
            <person name="Huang Y."/>
            <person name="Zhou Z."/>
        </authorList>
    </citation>
    <scope>NUCLEOTIDE SEQUENCE [LARGE SCALE GENOMIC DNA]</scope>
    <source>
        <strain evidence="3 4">ZH6</strain>
    </source>
</reference>
<dbReference type="Gene3D" id="3.40.50.2000">
    <property type="entry name" value="Glycogen Phosphorylase B"/>
    <property type="match status" value="2"/>
</dbReference>
<keyword evidence="4" id="KW-1185">Reference proteome</keyword>
<organism evidence="3 4">
    <name type="scientific">Mucilaginibacter terrenus</name>
    <dbReference type="NCBI Taxonomy" id="2482727"/>
    <lineage>
        <taxon>Bacteria</taxon>
        <taxon>Pseudomonadati</taxon>
        <taxon>Bacteroidota</taxon>
        <taxon>Sphingobacteriia</taxon>
        <taxon>Sphingobacteriales</taxon>
        <taxon>Sphingobacteriaceae</taxon>
        <taxon>Mucilaginibacter</taxon>
    </lineage>
</organism>
<dbReference type="PANTHER" id="PTHR46401">
    <property type="entry name" value="GLYCOSYLTRANSFERASE WBBK-RELATED"/>
    <property type="match status" value="1"/>
</dbReference>